<name>X1J2M5_9ZZZZ</name>
<dbReference type="Gene3D" id="3.30.360.10">
    <property type="entry name" value="Dihydrodipicolinate Reductase, domain 2"/>
    <property type="match status" value="1"/>
</dbReference>
<dbReference type="InterPro" id="IPR013021">
    <property type="entry name" value="Myo-inos-1-P_Synthase_GAPDH"/>
</dbReference>
<dbReference type="InterPro" id="IPR036291">
    <property type="entry name" value="NAD(P)-bd_dom_sf"/>
</dbReference>
<dbReference type="SUPFAM" id="SSF51735">
    <property type="entry name" value="NAD(P)-binding Rossmann-fold domains"/>
    <property type="match status" value="1"/>
</dbReference>
<reference evidence="2" key="1">
    <citation type="journal article" date="2014" name="Front. Microbiol.">
        <title>High frequency of phylogenetically diverse reductive dehalogenase-homologous genes in deep subseafloor sedimentary metagenomes.</title>
        <authorList>
            <person name="Kawai M."/>
            <person name="Futagami T."/>
            <person name="Toyoda A."/>
            <person name="Takaki Y."/>
            <person name="Nishi S."/>
            <person name="Hori S."/>
            <person name="Arai W."/>
            <person name="Tsubouchi T."/>
            <person name="Morono Y."/>
            <person name="Uchiyama I."/>
            <person name="Ito T."/>
            <person name="Fujiyama A."/>
            <person name="Inagaki F."/>
            <person name="Takami H."/>
        </authorList>
    </citation>
    <scope>NUCLEOTIDE SEQUENCE</scope>
    <source>
        <strain evidence="2">Expedition CK06-06</strain>
    </source>
</reference>
<sequence length="121" mass="13491">QLDYDMGPDNIHVGPSDYVPWLTDRKFCYIRMEGRTFGDVPLNLELKMEVWDSPNSAGVVIDAIRCCKLALDRGVNGAIVAPSAYFMKSPPIQYSDAEARLRTETFITGEKQEEPVALPAP</sequence>
<comment type="caution">
    <text evidence="2">The sequence shown here is derived from an EMBL/GenBank/DDBJ whole genome shotgun (WGS) entry which is preliminary data.</text>
</comment>
<feature type="non-terminal residue" evidence="2">
    <location>
        <position position="1"/>
    </location>
</feature>
<feature type="domain" description="Myo-inositol-1-phosphate synthase GAPDH-like" evidence="1">
    <location>
        <begin position="7"/>
        <end position="53"/>
    </location>
</feature>
<dbReference type="GO" id="GO:0006021">
    <property type="term" value="P:inositol biosynthetic process"/>
    <property type="evidence" value="ECO:0007669"/>
    <property type="project" value="TreeGrafter"/>
</dbReference>
<dbReference type="InterPro" id="IPR052199">
    <property type="entry name" value="MIPS"/>
</dbReference>
<dbReference type="SUPFAM" id="SSF55347">
    <property type="entry name" value="Glyceraldehyde-3-phosphate dehydrogenase-like, C-terminal domain"/>
    <property type="match status" value="1"/>
</dbReference>
<proteinExistence type="predicted"/>
<dbReference type="PANTHER" id="PTHR43125:SF1">
    <property type="entry name" value="INOSITOL-3-PHOSPHATE SYNTHASE"/>
    <property type="match status" value="1"/>
</dbReference>
<dbReference type="PANTHER" id="PTHR43125">
    <property type="entry name" value="INOSITOL-3-PHOSPHATE SYNTHASE"/>
    <property type="match status" value="1"/>
</dbReference>
<organism evidence="2">
    <name type="scientific">marine sediment metagenome</name>
    <dbReference type="NCBI Taxonomy" id="412755"/>
    <lineage>
        <taxon>unclassified sequences</taxon>
        <taxon>metagenomes</taxon>
        <taxon>ecological metagenomes</taxon>
    </lineage>
</organism>
<evidence type="ECO:0000313" key="2">
    <source>
        <dbReference type="EMBL" id="GAH72594.1"/>
    </source>
</evidence>
<accession>X1J2M5</accession>
<evidence type="ECO:0000259" key="1">
    <source>
        <dbReference type="Pfam" id="PF01658"/>
    </source>
</evidence>
<dbReference type="Pfam" id="PF01658">
    <property type="entry name" value="Inos-1-P_synth"/>
    <property type="match status" value="1"/>
</dbReference>
<dbReference type="EMBL" id="BARU01028608">
    <property type="protein sequence ID" value="GAH72594.1"/>
    <property type="molecule type" value="Genomic_DNA"/>
</dbReference>
<gene>
    <name evidence="2" type="ORF">S03H2_45640</name>
</gene>
<dbReference type="Gene3D" id="3.40.50.720">
    <property type="entry name" value="NAD(P)-binding Rossmann-like Domain"/>
    <property type="match status" value="1"/>
</dbReference>
<dbReference type="GO" id="GO:0004512">
    <property type="term" value="F:inositol-3-phosphate synthase activity"/>
    <property type="evidence" value="ECO:0007669"/>
    <property type="project" value="TreeGrafter"/>
</dbReference>
<protein>
    <recommendedName>
        <fullName evidence="1">Myo-inositol-1-phosphate synthase GAPDH-like domain-containing protein</fullName>
    </recommendedName>
</protein>
<dbReference type="AlphaFoldDB" id="X1J2M5"/>